<dbReference type="PANTHER" id="PTHR43408:SF2">
    <property type="entry name" value="FMN REDUCTASE (NADPH)"/>
    <property type="match status" value="1"/>
</dbReference>
<evidence type="ECO:0000256" key="1">
    <source>
        <dbReference type="ARBA" id="ARBA00022630"/>
    </source>
</evidence>
<feature type="region of interest" description="Disordered" evidence="4">
    <location>
        <begin position="188"/>
        <end position="217"/>
    </location>
</feature>
<dbReference type="SUPFAM" id="SSF52218">
    <property type="entry name" value="Flavoproteins"/>
    <property type="match status" value="1"/>
</dbReference>
<comment type="caution">
    <text evidence="6">The sequence shown here is derived from an EMBL/GenBank/DDBJ whole genome shotgun (WGS) entry which is preliminary data.</text>
</comment>
<keyword evidence="7" id="KW-1185">Reference proteome</keyword>
<gene>
    <name evidence="6" type="ORF">GCM10022242_25960</name>
</gene>
<sequence>MTRSIVVVSAGLSVPSSTRLLADVLGEAVERAVTARGEEAEVEHVELRPLAHALADHLLTGFPAGDLAEAIDRVVRADALVVVTPVFAGSYSGLFKTFFDVLEIGALEGKPVLIGATAGTARHSLVLDHALRPLFAYLRALVVPTGVFAASEDFGGGGLDGGLRKRADRAATELAALLGCAGKATVHPPRRRSVEDELADPTPFEQLLKEAGGDSVR</sequence>
<dbReference type="InterPro" id="IPR029039">
    <property type="entry name" value="Flavoprotein-like_sf"/>
</dbReference>
<keyword evidence="1" id="KW-0285">Flavoprotein</keyword>
<dbReference type="InterPro" id="IPR023932">
    <property type="entry name" value="CE1759_FMN_reduct"/>
</dbReference>
<dbReference type="InterPro" id="IPR051814">
    <property type="entry name" value="NAD(P)H-dep_FMN_reductase"/>
</dbReference>
<organism evidence="6 7">
    <name type="scientific">Nocardioides panacisoli</name>
    <dbReference type="NCBI Taxonomy" id="627624"/>
    <lineage>
        <taxon>Bacteria</taxon>
        <taxon>Bacillati</taxon>
        <taxon>Actinomycetota</taxon>
        <taxon>Actinomycetes</taxon>
        <taxon>Propionibacteriales</taxon>
        <taxon>Nocardioidaceae</taxon>
        <taxon>Nocardioides</taxon>
    </lineage>
</organism>
<dbReference type="RefSeq" id="WP_344776065.1">
    <property type="nucleotide sequence ID" value="NZ_BAABAH010000009.1"/>
</dbReference>
<evidence type="ECO:0000256" key="4">
    <source>
        <dbReference type="SAM" id="MobiDB-lite"/>
    </source>
</evidence>
<evidence type="ECO:0000313" key="7">
    <source>
        <dbReference type="Proteomes" id="UP001501821"/>
    </source>
</evidence>
<feature type="compositionally biased region" description="Basic and acidic residues" evidence="4">
    <location>
        <begin position="207"/>
        <end position="217"/>
    </location>
</feature>
<dbReference type="NCBIfam" id="TIGR04037">
    <property type="entry name" value="LLM_duo_CE1759"/>
    <property type="match status" value="1"/>
</dbReference>
<dbReference type="PANTHER" id="PTHR43408">
    <property type="entry name" value="FMN REDUCTASE (NADPH)"/>
    <property type="match status" value="1"/>
</dbReference>
<keyword evidence="3" id="KW-0560">Oxidoreductase</keyword>
<evidence type="ECO:0000256" key="3">
    <source>
        <dbReference type="ARBA" id="ARBA00023002"/>
    </source>
</evidence>
<feature type="domain" description="NADPH-dependent FMN reductase-like" evidence="5">
    <location>
        <begin position="5"/>
        <end position="153"/>
    </location>
</feature>
<evidence type="ECO:0000313" key="6">
    <source>
        <dbReference type="EMBL" id="GAA3823284.1"/>
    </source>
</evidence>
<name>A0ABP7IP05_9ACTN</name>
<evidence type="ECO:0000256" key="2">
    <source>
        <dbReference type="ARBA" id="ARBA00022643"/>
    </source>
</evidence>
<dbReference type="Gene3D" id="3.40.50.360">
    <property type="match status" value="1"/>
</dbReference>
<reference evidence="7" key="1">
    <citation type="journal article" date="2019" name="Int. J. Syst. Evol. Microbiol.">
        <title>The Global Catalogue of Microorganisms (GCM) 10K type strain sequencing project: providing services to taxonomists for standard genome sequencing and annotation.</title>
        <authorList>
            <consortium name="The Broad Institute Genomics Platform"/>
            <consortium name="The Broad Institute Genome Sequencing Center for Infectious Disease"/>
            <person name="Wu L."/>
            <person name="Ma J."/>
        </authorList>
    </citation>
    <scope>NUCLEOTIDE SEQUENCE [LARGE SCALE GENOMIC DNA]</scope>
    <source>
        <strain evidence="7">JCM 16953</strain>
    </source>
</reference>
<protein>
    <submittedName>
        <fullName evidence="6">NAD(P)H-dependent oxidoreductase</fullName>
    </submittedName>
</protein>
<accession>A0ABP7IP05</accession>
<dbReference type="InterPro" id="IPR005025">
    <property type="entry name" value="FMN_Rdtase-like_dom"/>
</dbReference>
<evidence type="ECO:0000259" key="5">
    <source>
        <dbReference type="Pfam" id="PF03358"/>
    </source>
</evidence>
<keyword evidence="2" id="KW-0288">FMN</keyword>
<dbReference type="EMBL" id="BAABAH010000009">
    <property type="protein sequence ID" value="GAA3823284.1"/>
    <property type="molecule type" value="Genomic_DNA"/>
</dbReference>
<dbReference type="Proteomes" id="UP001501821">
    <property type="component" value="Unassembled WGS sequence"/>
</dbReference>
<proteinExistence type="predicted"/>
<dbReference type="Pfam" id="PF03358">
    <property type="entry name" value="FMN_red"/>
    <property type="match status" value="1"/>
</dbReference>